<evidence type="ECO:0000313" key="1">
    <source>
        <dbReference type="EMBL" id="KPM47409.1"/>
    </source>
</evidence>
<dbReference type="Proteomes" id="UP000050454">
    <property type="component" value="Unassembled WGS sequence"/>
</dbReference>
<gene>
    <name evidence="1" type="ORF">AFM12_14750</name>
</gene>
<evidence type="ECO:0000313" key="2">
    <source>
        <dbReference type="Proteomes" id="UP000050454"/>
    </source>
</evidence>
<protein>
    <submittedName>
        <fullName evidence="1">Uncharacterized protein</fullName>
    </submittedName>
</protein>
<proteinExistence type="predicted"/>
<sequence length="69" mass="7335">MKSEKLIPENDLNEVGLNMLDAEKLKGKIILLQDVGTLNLSCSRCGSGGDYGDTIKHKDCCSYKGGGGC</sequence>
<name>A0A0P7BZ30_9BACT</name>
<accession>A0A0P7BZ30</accession>
<dbReference type="AlphaFoldDB" id="A0A0P7BZ30"/>
<dbReference type="RefSeq" id="WP_055149599.1">
    <property type="nucleotide sequence ID" value="NZ_JXSZ01000011.1"/>
</dbReference>
<dbReference type="EMBL" id="LGTQ01000011">
    <property type="protein sequence ID" value="KPM47409.1"/>
    <property type="molecule type" value="Genomic_DNA"/>
</dbReference>
<keyword evidence="2" id="KW-1185">Reference proteome</keyword>
<organism evidence="1 2">
    <name type="scientific">Jiulongibacter sediminis</name>
    <dbReference type="NCBI Taxonomy" id="1605367"/>
    <lineage>
        <taxon>Bacteria</taxon>
        <taxon>Pseudomonadati</taxon>
        <taxon>Bacteroidota</taxon>
        <taxon>Cytophagia</taxon>
        <taxon>Cytophagales</taxon>
        <taxon>Leadbetterellaceae</taxon>
        <taxon>Jiulongibacter</taxon>
    </lineage>
</organism>
<reference evidence="1 2" key="1">
    <citation type="submission" date="2015-07" db="EMBL/GenBank/DDBJ databases">
        <title>The draft genome sequence of Leadbetterella sp. JN14-9.</title>
        <authorList>
            <person name="Liu Y."/>
            <person name="Du J."/>
            <person name="Shao Z."/>
        </authorList>
    </citation>
    <scope>NUCLEOTIDE SEQUENCE [LARGE SCALE GENOMIC DNA]</scope>
    <source>
        <strain evidence="1 2">JN14-9</strain>
    </source>
</reference>
<comment type="caution">
    <text evidence="1">The sequence shown here is derived from an EMBL/GenBank/DDBJ whole genome shotgun (WGS) entry which is preliminary data.</text>
</comment>